<dbReference type="SMART" id="SM00450">
    <property type="entry name" value="RHOD"/>
    <property type="match status" value="1"/>
</dbReference>
<dbReference type="EMBL" id="CP158262">
    <property type="protein sequence ID" value="XDJ69828.1"/>
    <property type="molecule type" value="Genomic_DNA"/>
</dbReference>
<dbReference type="AlphaFoldDB" id="A0AB39FNR4"/>
<dbReference type="RefSeq" id="WP_343838048.1">
    <property type="nucleotide sequence ID" value="NZ_BAAAEX010000010.1"/>
</dbReference>
<dbReference type="Gene3D" id="3.40.250.10">
    <property type="entry name" value="Rhodanese-like domain"/>
    <property type="match status" value="1"/>
</dbReference>
<dbReference type="EMBL" id="CP158255">
    <property type="protein sequence ID" value="XDJ51453.1"/>
    <property type="molecule type" value="Genomic_DNA"/>
</dbReference>
<dbReference type="Proteomes" id="UP001500573">
    <property type="component" value="Unassembled WGS sequence"/>
</dbReference>
<evidence type="ECO:0000313" key="5">
    <source>
        <dbReference type="EMBL" id="XDJ69828.1"/>
    </source>
</evidence>
<evidence type="ECO:0000259" key="1">
    <source>
        <dbReference type="PROSITE" id="PS50206"/>
    </source>
</evidence>
<evidence type="ECO:0000313" key="4">
    <source>
        <dbReference type="EMBL" id="XDJ51453.1"/>
    </source>
</evidence>
<gene>
    <name evidence="5" type="ORF">ABRY94_03225</name>
    <name evidence="3" type="ORF">ABRZ04_01595</name>
    <name evidence="6" type="ORF">ABRZ07_03245</name>
    <name evidence="4" type="ORF">ABRZ09_06340</name>
    <name evidence="2" type="ORF">GCM10009108_19470</name>
</gene>
<dbReference type="EMBL" id="BAAAEX010000010">
    <property type="protein sequence ID" value="GAA0780095.1"/>
    <property type="molecule type" value="Genomic_DNA"/>
</dbReference>
<dbReference type="CDD" id="cd00158">
    <property type="entry name" value="RHOD"/>
    <property type="match status" value="1"/>
</dbReference>
<evidence type="ECO:0000313" key="7">
    <source>
        <dbReference type="Proteomes" id="UP001500573"/>
    </source>
</evidence>
<reference evidence="7" key="2">
    <citation type="journal article" date="2019" name="Int. J. Syst. Evol. Microbiol.">
        <title>The Global Catalogue of Microorganisms (GCM) 10K type strain sequencing project: providing services to taxonomists for standard genome sequencing and annotation.</title>
        <authorList>
            <consortium name="The Broad Institute Genomics Platform"/>
            <consortium name="The Broad Institute Genome Sequencing Center for Infectious Disease"/>
            <person name="Wu L."/>
            <person name="Ma J."/>
        </authorList>
    </citation>
    <scope>NUCLEOTIDE SEQUENCE [LARGE SCALE GENOMIC DNA]</scope>
    <source>
        <strain evidence="7">JCM 15515</strain>
    </source>
</reference>
<dbReference type="EMBL" id="CP158254">
    <property type="protein sequence ID" value="XDJ47795.1"/>
    <property type="molecule type" value="Genomic_DNA"/>
</dbReference>
<dbReference type="PROSITE" id="PS50206">
    <property type="entry name" value="RHODANESE_3"/>
    <property type="match status" value="1"/>
</dbReference>
<dbReference type="PANTHER" id="PTHR43031">
    <property type="entry name" value="FAD-DEPENDENT OXIDOREDUCTASE"/>
    <property type="match status" value="1"/>
</dbReference>
<dbReference type="InterPro" id="IPR001763">
    <property type="entry name" value="Rhodanese-like_dom"/>
</dbReference>
<dbReference type="SUPFAM" id="SSF52821">
    <property type="entry name" value="Rhodanese/Cell cycle control phosphatase"/>
    <property type="match status" value="1"/>
</dbReference>
<evidence type="ECO:0000313" key="2">
    <source>
        <dbReference type="EMBL" id="GAA0780095.1"/>
    </source>
</evidence>
<dbReference type="Pfam" id="PF00581">
    <property type="entry name" value="Rhodanese"/>
    <property type="match status" value="1"/>
</dbReference>
<reference evidence="6" key="4">
    <citation type="submission" date="2024-05" db="EMBL/GenBank/DDBJ databases">
        <authorList>
            <person name="Luo Y.-C."/>
            <person name="Nicholds J."/>
            <person name="Mortimer T."/>
            <person name="Maboni G."/>
        </authorList>
    </citation>
    <scope>NUCLEOTIDE SEQUENCE</scope>
    <source>
        <strain evidence="6">141555</strain>
        <strain evidence="5">144863</strain>
        <strain evidence="4">151108</strain>
        <strain evidence="3">151836</strain>
    </source>
</reference>
<evidence type="ECO:0000313" key="3">
    <source>
        <dbReference type="EMBL" id="XDJ47795.1"/>
    </source>
</evidence>
<keyword evidence="7" id="KW-1185">Reference proteome</keyword>
<reference evidence="2" key="3">
    <citation type="submission" date="2023-12" db="EMBL/GenBank/DDBJ databases">
        <authorList>
            <person name="Sun Q."/>
            <person name="Inoue M."/>
        </authorList>
    </citation>
    <scope>NUCLEOTIDE SEQUENCE</scope>
    <source>
        <strain evidence="2">JCM 15515</strain>
    </source>
</reference>
<sequence>MDFLLSQNNLWILLIALASGALLLWPSLSKGRSTGRIALAEAIRQVNQEHGLFVDVRPADQFKTGAIAQARSIPLDTLESHLNSLPKDKPIVLVDAHGRDSAKAAAQLRKQGFDQVFCLEGGLSAWTEGGLPLKKS</sequence>
<dbReference type="InterPro" id="IPR050229">
    <property type="entry name" value="GlpE_sulfurtransferase"/>
</dbReference>
<feature type="domain" description="Rhodanese" evidence="1">
    <location>
        <begin position="47"/>
        <end position="135"/>
    </location>
</feature>
<reference evidence="2" key="1">
    <citation type="journal article" date="2014" name="Int. J. Syst. Evol. Microbiol.">
        <title>Complete genome of a new Firmicutes species belonging to the dominant human colonic microbiota ('Ruminococcus bicirculans') reveals two chromosomes and a selective capacity to utilize plant glucans.</title>
        <authorList>
            <consortium name="NISC Comparative Sequencing Program"/>
            <person name="Wegmann U."/>
            <person name="Louis P."/>
            <person name="Goesmann A."/>
            <person name="Henrissat B."/>
            <person name="Duncan S.H."/>
            <person name="Flint H.J."/>
        </authorList>
    </citation>
    <scope>NUCLEOTIDE SEQUENCE</scope>
    <source>
        <strain evidence="2">JCM 15515</strain>
    </source>
</reference>
<dbReference type="InterPro" id="IPR036873">
    <property type="entry name" value="Rhodanese-like_dom_sf"/>
</dbReference>
<evidence type="ECO:0000313" key="6">
    <source>
        <dbReference type="EMBL" id="XDJ80533.1"/>
    </source>
</evidence>
<proteinExistence type="predicted"/>
<protein>
    <submittedName>
        <fullName evidence="6">Rhodanese-like domain-containing protein</fullName>
    </submittedName>
</protein>
<accession>A0AB39FNR4</accession>
<dbReference type="EMBL" id="CP158267">
    <property type="protein sequence ID" value="XDJ80533.1"/>
    <property type="molecule type" value="Genomic_DNA"/>
</dbReference>
<organism evidence="6">
    <name type="scientific">Castellaniella ginsengisoli</name>
    <dbReference type="NCBI Taxonomy" id="546114"/>
    <lineage>
        <taxon>Bacteria</taxon>
        <taxon>Pseudomonadati</taxon>
        <taxon>Pseudomonadota</taxon>
        <taxon>Betaproteobacteria</taxon>
        <taxon>Burkholderiales</taxon>
        <taxon>Alcaligenaceae</taxon>
        <taxon>Castellaniella</taxon>
    </lineage>
</organism>
<dbReference type="PANTHER" id="PTHR43031:SF18">
    <property type="entry name" value="RHODANESE-RELATED SULFURTRANSFERASES"/>
    <property type="match status" value="1"/>
</dbReference>
<name>A0AB39FNR4_9BURK</name>